<dbReference type="InterPro" id="IPR036986">
    <property type="entry name" value="S4_RNA-bd_sf"/>
</dbReference>
<keyword evidence="8" id="KW-1185">Reference proteome</keyword>
<dbReference type="Proteomes" id="UP000019254">
    <property type="component" value="Unassembled WGS sequence"/>
</dbReference>
<dbReference type="Gene3D" id="3.30.70.1560">
    <property type="entry name" value="Alpha-L RNA-binding motif"/>
    <property type="match status" value="1"/>
</dbReference>
<evidence type="ECO:0000256" key="4">
    <source>
        <dbReference type="PROSITE-ProRule" id="PRU00182"/>
    </source>
</evidence>
<dbReference type="PANTHER" id="PTHR47683:SF4">
    <property type="entry name" value="PSEUDOURIDINE SYNTHASE"/>
    <property type="match status" value="1"/>
</dbReference>
<dbReference type="InterPro" id="IPR042092">
    <property type="entry name" value="PsdUridine_s_RsuA/RluB/E/F_cat"/>
</dbReference>
<dbReference type="STRING" id="1265820.PCORN_16230"/>
<dbReference type="SUPFAM" id="SSF55174">
    <property type="entry name" value="Alpha-L RNA-binding motif"/>
    <property type="match status" value="1"/>
</dbReference>
<dbReference type="InterPro" id="IPR020103">
    <property type="entry name" value="PsdUridine_synth_cat_dom_sf"/>
</dbReference>
<feature type="domain" description="RNA-binding S4" evidence="6">
    <location>
        <begin position="7"/>
        <end position="67"/>
    </location>
</feature>
<evidence type="ECO:0000313" key="8">
    <source>
        <dbReference type="Proteomes" id="UP000019254"/>
    </source>
</evidence>
<proteinExistence type="inferred from homology"/>
<dbReference type="InterPro" id="IPR000748">
    <property type="entry name" value="PsdUridine_synth_RsuA/RluB/E/F"/>
</dbReference>
<comment type="similarity">
    <text evidence="1 5">Belongs to the pseudouridine synthase RsuA family.</text>
</comment>
<dbReference type="SMART" id="SM00363">
    <property type="entry name" value="S4"/>
    <property type="match status" value="1"/>
</dbReference>
<evidence type="ECO:0000259" key="6">
    <source>
        <dbReference type="SMART" id="SM00363"/>
    </source>
</evidence>
<dbReference type="NCBIfam" id="TIGR00093">
    <property type="entry name" value="pseudouridine synthase"/>
    <property type="match status" value="1"/>
</dbReference>
<dbReference type="GO" id="GO:0005829">
    <property type="term" value="C:cytosol"/>
    <property type="evidence" value="ECO:0007669"/>
    <property type="project" value="UniProtKB-ARBA"/>
</dbReference>
<dbReference type="EC" id="5.4.99.-" evidence="5"/>
<evidence type="ECO:0000256" key="5">
    <source>
        <dbReference type="RuleBase" id="RU003887"/>
    </source>
</evidence>
<protein>
    <recommendedName>
        <fullName evidence="5">Pseudouridine synthase</fullName>
        <ecNumber evidence="5">5.4.99.-</ecNumber>
    </recommendedName>
</protein>
<dbReference type="PROSITE" id="PS01149">
    <property type="entry name" value="PSI_RSU"/>
    <property type="match status" value="1"/>
</dbReference>
<organism evidence="7 8">
    <name type="scientific">Listeria cornellensis FSL F6-0969</name>
    <dbReference type="NCBI Taxonomy" id="1265820"/>
    <lineage>
        <taxon>Bacteria</taxon>
        <taxon>Bacillati</taxon>
        <taxon>Bacillota</taxon>
        <taxon>Bacilli</taxon>
        <taxon>Bacillales</taxon>
        <taxon>Listeriaceae</taxon>
        <taxon>Listeria</taxon>
    </lineage>
</organism>
<comment type="caution">
    <text evidence="7">The sequence shown here is derived from an EMBL/GenBank/DDBJ whole genome shotgun (WGS) entry which is preliminary data.</text>
</comment>
<accession>W7BEU8</accession>
<sequence length="245" mass="27653">MEAFEGMRLDKLLANSGFGSRTEVKQLLKNGAVTVNDVRQKEAKFQIDVAQDLVEVYGESVLYEEFTYLMMNKPPGVVSATEDNWDQTVIDLLDERDRLKKLFPVGRLDKDTEGLLLISNNGVLAHNLLSPKKHVDKTYFAKIEGVVTEADITIFRDGVTISDNYTCKPAELVILQVENGVSDVEVTIQEGKFHQVKRMFEAVEKQVIYLKRLRMGALHLDETLALGEYRPLTPAELTALTTFEK</sequence>
<dbReference type="InterPro" id="IPR018496">
    <property type="entry name" value="PsdUridine_synth_RsuA/RluB_CS"/>
</dbReference>
<dbReference type="Gene3D" id="3.10.290.10">
    <property type="entry name" value="RNA-binding S4 domain"/>
    <property type="match status" value="1"/>
</dbReference>
<dbReference type="FunFam" id="3.10.290.10:FF:000003">
    <property type="entry name" value="Pseudouridine synthase"/>
    <property type="match status" value="1"/>
</dbReference>
<dbReference type="PROSITE" id="PS50889">
    <property type="entry name" value="S4"/>
    <property type="match status" value="1"/>
</dbReference>
<dbReference type="SUPFAM" id="SSF55120">
    <property type="entry name" value="Pseudouridine synthase"/>
    <property type="match status" value="1"/>
</dbReference>
<dbReference type="GO" id="GO:0003723">
    <property type="term" value="F:RNA binding"/>
    <property type="evidence" value="ECO:0007669"/>
    <property type="project" value="UniProtKB-KW"/>
</dbReference>
<keyword evidence="3 5" id="KW-0413">Isomerase</keyword>
<dbReference type="PATRIC" id="fig|1265820.5.peg.3212"/>
<evidence type="ECO:0000256" key="2">
    <source>
        <dbReference type="ARBA" id="ARBA00022884"/>
    </source>
</evidence>
<dbReference type="EMBL" id="AODE01000037">
    <property type="protein sequence ID" value="EUJ25669.1"/>
    <property type="molecule type" value="Genomic_DNA"/>
</dbReference>
<dbReference type="GO" id="GO:0120159">
    <property type="term" value="F:rRNA pseudouridine synthase activity"/>
    <property type="evidence" value="ECO:0007669"/>
    <property type="project" value="UniProtKB-ARBA"/>
</dbReference>
<evidence type="ECO:0000256" key="3">
    <source>
        <dbReference type="ARBA" id="ARBA00023235"/>
    </source>
</evidence>
<dbReference type="InterPro" id="IPR050343">
    <property type="entry name" value="RsuA_PseudoU_synthase"/>
</dbReference>
<dbReference type="Gene3D" id="3.30.70.580">
    <property type="entry name" value="Pseudouridine synthase I, catalytic domain, N-terminal subdomain"/>
    <property type="match status" value="1"/>
</dbReference>
<dbReference type="AlphaFoldDB" id="W7BEU8"/>
<dbReference type="CDD" id="cd00165">
    <property type="entry name" value="S4"/>
    <property type="match status" value="1"/>
</dbReference>
<dbReference type="PANTHER" id="PTHR47683">
    <property type="entry name" value="PSEUDOURIDINE SYNTHASE FAMILY PROTEIN-RELATED"/>
    <property type="match status" value="1"/>
</dbReference>
<reference evidence="7 8" key="1">
    <citation type="journal article" date="2014" name="Int. J. Syst. Evol. Microbiol.">
        <title>Listeria floridensis sp. nov., Listeria aquatica sp. nov., Listeria cornellensis sp. nov., Listeria riparia sp. nov. and Listeria grandensis sp. nov., from agricultural and natural environments.</title>
        <authorList>
            <person name="den Bakker H.C."/>
            <person name="Warchocki S."/>
            <person name="Wright E.M."/>
            <person name="Allred A.F."/>
            <person name="Ahlstrom C."/>
            <person name="Manuel C.S."/>
            <person name="Stasiewicz M.J."/>
            <person name="Burrell A."/>
            <person name="Roof S."/>
            <person name="Strawn L."/>
            <person name="Fortes E.D."/>
            <person name="Nightingale K.K."/>
            <person name="Kephart D."/>
            <person name="Wiedmann M."/>
        </authorList>
    </citation>
    <scope>NUCLEOTIDE SEQUENCE [LARGE SCALE GENOMIC DNA]</scope>
    <source>
        <strain evidence="8">FSL F6-969</strain>
    </source>
</reference>
<evidence type="ECO:0000313" key="7">
    <source>
        <dbReference type="EMBL" id="EUJ25669.1"/>
    </source>
</evidence>
<keyword evidence="2 4" id="KW-0694">RNA-binding</keyword>
<gene>
    <name evidence="7" type="ORF">PCORN_16230</name>
</gene>
<dbReference type="InterPro" id="IPR002942">
    <property type="entry name" value="S4_RNA-bd"/>
</dbReference>
<dbReference type="Pfam" id="PF00849">
    <property type="entry name" value="PseudoU_synth_2"/>
    <property type="match status" value="1"/>
</dbReference>
<dbReference type="InterPro" id="IPR020094">
    <property type="entry name" value="TruA/RsuA/RluB/E/F_N"/>
</dbReference>
<dbReference type="InterPro" id="IPR006145">
    <property type="entry name" value="PsdUridine_synth_RsuA/RluA"/>
</dbReference>
<dbReference type="GO" id="GO:0000455">
    <property type="term" value="P:enzyme-directed rRNA pseudouridine synthesis"/>
    <property type="evidence" value="ECO:0007669"/>
    <property type="project" value="UniProtKB-ARBA"/>
</dbReference>
<dbReference type="CDD" id="cd02553">
    <property type="entry name" value="PseudoU_synth_RsuA"/>
    <property type="match status" value="1"/>
</dbReference>
<evidence type="ECO:0000256" key="1">
    <source>
        <dbReference type="ARBA" id="ARBA00008348"/>
    </source>
</evidence>
<name>W7BEU8_9LIST</name>
<dbReference type="FunFam" id="3.30.70.1560:FF:000001">
    <property type="entry name" value="Pseudouridine synthase"/>
    <property type="match status" value="1"/>
</dbReference>
<dbReference type="Pfam" id="PF01479">
    <property type="entry name" value="S4"/>
    <property type="match status" value="1"/>
</dbReference>